<dbReference type="EMBL" id="FNJR01000001">
    <property type="protein sequence ID" value="SDO91340.1"/>
    <property type="molecule type" value="Genomic_DNA"/>
</dbReference>
<dbReference type="RefSeq" id="WP_092596137.1">
    <property type="nucleotide sequence ID" value="NZ_FNJR01000001.1"/>
</dbReference>
<dbReference type="STRING" id="405564.SAMN04487905_101110"/>
<keyword evidence="6" id="KW-1185">Reference proteome</keyword>
<evidence type="ECO:0000256" key="3">
    <source>
        <dbReference type="ARBA" id="ARBA00022490"/>
    </source>
</evidence>
<name>A0A1H0NG90_9ACTN</name>
<protein>
    <submittedName>
        <fullName evidence="5">EspG family protein</fullName>
    </submittedName>
</protein>
<comment type="subcellular location">
    <subcellularLocation>
        <location evidence="1">Cytoplasm</location>
    </subcellularLocation>
</comment>
<reference evidence="6" key="1">
    <citation type="submission" date="2016-10" db="EMBL/GenBank/DDBJ databases">
        <authorList>
            <person name="Varghese N."/>
            <person name="Submissions S."/>
        </authorList>
    </citation>
    <scope>NUCLEOTIDE SEQUENCE [LARGE SCALE GENOMIC DNA]</scope>
    <source>
        <strain evidence="6">DSM 46732</strain>
    </source>
</reference>
<gene>
    <name evidence="5" type="ORF">SAMN04487905_101110</name>
</gene>
<dbReference type="AlphaFoldDB" id="A0A1H0NG90"/>
<dbReference type="InterPro" id="IPR025734">
    <property type="entry name" value="EspG"/>
</dbReference>
<proteinExistence type="inferred from homology"/>
<dbReference type="OrthoDB" id="3679349at2"/>
<evidence type="ECO:0000256" key="4">
    <source>
        <dbReference type="ARBA" id="ARBA00023186"/>
    </source>
</evidence>
<comment type="similarity">
    <text evidence="2">Belongs to the EspG family.</text>
</comment>
<evidence type="ECO:0000256" key="1">
    <source>
        <dbReference type="ARBA" id="ARBA00004496"/>
    </source>
</evidence>
<accession>A0A1H0NG90</accession>
<evidence type="ECO:0000313" key="6">
    <source>
        <dbReference type="Proteomes" id="UP000199497"/>
    </source>
</evidence>
<organism evidence="5 6">
    <name type="scientific">Actinopolyspora xinjiangensis</name>
    <dbReference type="NCBI Taxonomy" id="405564"/>
    <lineage>
        <taxon>Bacteria</taxon>
        <taxon>Bacillati</taxon>
        <taxon>Actinomycetota</taxon>
        <taxon>Actinomycetes</taxon>
        <taxon>Actinopolysporales</taxon>
        <taxon>Actinopolysporaceae</taxon>
        <taxon>Actinopolyspora</taxon>
    </lineage>
</organism>
<sequence length="267" mass="28028">MSDAAEAAPTTGPVSLSALEFDVLLEHLGIDPPLVLRVASPGKTHSHRRELADAAWWALAERGLCGRDGLAESLRRMLSVLDSPSREVDGRCWLGRGVRVLAAAPGESDEAVLVVKEEERLWLRPAAGSGLVREALSVLPEVPAGSGRSVSLPSADLDAAASESGDDLSVLRRALSSRGVRTDDAAVLAGMLEGVHASGQFGAAVRGVSTGRRRAEHVVGFFDSGQGRHVQLRRATSSGEAWSTIAPADRRGLVERVAELLGDPLTG</sequence>
<evidence type="ECO:0000256" key="2">
    <source>
        <dbReference type="ARBA" id="ARBA00006411"/>
    </source>
</evidence>
<keyword evidence="4" id="KW-0143">Chaperone</keyword>
<evidence type="ECO:0000313" key="5">
    <source>
        <dbReference type="EMBL" id="SDO91340.1"/>
    </source>
</evidence>
<dbReference type="Pfam" id="PF14011">
    <property type="entry name" value="ESX-1_EspG"/>
    <property type="match status" value="1"/>
</dbReference>
<keyword evidence="3" id="KW-0963">Cytoplasm</keyword>
<dbReference type="Proteomes" id="UP000199497">
    <property type="component" value="Unassembled WGS sequence"/>
</dbReference>